<evidence type="ECO:0000256" key="1">
    <source>
        <dbReference type="SAM" id="Phobius"/>
    </source>
</evidence>
<reference evidence="2 3" key="1">
    <citation type="submission" date="2014-04" db="EMBL/GenBank/DDBJ databases">
        <title>Draft genome sequence of Bacillus azotoformans MEV2011, a (co-) denitrifying strain unable to grow in the presence of oxygen.</title>
        <authorList>
            <person name="Nielsen M."/>
            <person name="Schreiber L."/>
            <person name="Finster K."/>
            <person name="Schramm A."/>
        </authorList>
    </citation>
    <scope>NUCLEOTIDE SEQUENCE [LARGE SCALE GENOMIC DNA]</scope>
    <source>
        <strain evidence="2 3">MEV2011</strain>
    </source>
</reference>
<keyword evidence="1" id="KW-0812">Transmembrane</keyword>
<evidence type="ECO:0000313" key="2">
    <source>
        <dbReference type="EMBL" id="KEF40384.1"/>
    </source>
</evidence>
<evidence type="ECO:0000313" key="3">
    <source>
        <dbReference type="Proteomes" id="UP000027936"/>
    </source>
</evidence>
<keyword evidence="1" id="KW-0472">Membrane</keyword>
<protein>
    <submittedName>
        <fullName evidence="2">Uncharacterized protein</fullName>
    </submittedName>
</protein>
<comment type="caution">
    <text evidence="2">The sequence shown here is derived from an EMBL/GenBank/DDBJ whole genome shotgun (WGS) entry which is preliminary data.</text>
</comment>
<name>A0A072NRP5_SCHAZ</name>
<gene>
    <name evidence="2" type="ORF">M670_00410</name>
</gene>
<dbReference type="Proteomes" id="UP000027936">
    <property type="component" value="Unassembled WGS sequence"/>
</dbReference>
<dbReference type="EMBL" id="JJRY01000001">
    <property type="protein sequence ID" value="KEF40384.1"/>
    <property type="molecule type" value="Genomic_DNA"/>
</dbReference>
<feature type="transmembrane region" description="Helical" evidence="1">
    <location>
        <begin position="50"/>
        <end position="66"/>
    </location>
</feature>
<feature type="transmembrane region" description="Helical" evidence="1">
    <location>
        <begin position="20"/>
        <end position="43"/>
    </location>
</feature>
<sequence>MSSELIKSIFSTSLFEGVFTFIQLVVIPTTLWILLPGIVLGIIFRSKETYIIGTVLGLFAMITLGPL</sequence>
<organism evidence="2 3">
    <name type="scientific">Schinkia azotoformans MEV2011</name>
    <dbReference type="NCBI Taxonomy" id="1348973"/>
    <lineage>
        <taxon>Bacteria</taxon>
        <taxon>Bacillati</taxon>
        <taxon>Bacillota</taxon>
        <taxon>Bacilli</taxon>
        <taxon>Bacillales</taxon>
        <taxon>Bacillaceae</taxon>
        <taxon>Calidifontibacillus/Schinkia group</taxon>
        <taxon>Schinkia</taxon>
    </lineage>
</organism>
<proteinExistence type="predicted"/>
<dbReference type="RefSeq" id="WP_035192798.1">
    <property type="nucleotide sequence ID" value="NZ_JJRY01000001.1"/>
</dbReference>
<accession>A0A072NRP5</accession>
<keyword evidence="1" id="KW-1133">Transmembrane helix</keyword>
<dbReference type="AlphaFoldDB" id="A0A072NRP5"/>